<dbReference type="OrthoDB" id="4971056at2759"/>
<organism evidence="1 2">
    <name type="scientific">Fusarium albosuccineum</name>
    <dbReference type="NCBI Taxonomy" id="1237068"/>
    <lineage>
        <taxon>Eukaryota</taxon>
        <taxon>Fungi</taxon>
        <taxon>Dikarya</taxon>
        <taxon>Ascomycota</taxon>
        <taxon>Pezizomycotina</taxon>
        <taxon>Sordariomycetes</taxon>
        <taxon>Hypocreomycetidae</taxon>
        <taxon>Hypocreales</taxon>
        <taxon>Nectriaceae</taxon>
        <taxon>Fusarium</taxon>
        <taxon>Fusarium decemcellulare species complex</taxon>
    </lineage>
</organism>
<comment type="caution">
    <text evidence="1">The sequence shown here is derived from an EMBL/GenBank/DDBJ whole genome shotgun (WGS) entry which is preliminary data.</text>
</comment>
<evidence type="ECO:0000313" key="2">
    <source>
        <dbReference type="Proteomes" id="UP000554235"/>
    </source>
</evidence>
<dbReference type="Proteomes" id="UP000554235">
    <property type="component" value="Unassembled WGS sequence"/>
</dbReference>
<evidence type="ECO:0000313" key="1">
    <source>
        <dbReference type="EMBL" id="KAF4470332.1"/>
    </source>
</evidence>
<name>A0A8H4LJ41_9HYPO</name>
<sequence length="67" mass="7066">MAAINYSDNTSTSASASGEHRSQLVNSMGAQVWQCCNCANGWFNVNTDVACPACHVRRCSGCAYAAC</sequence>
<proteinExistence type="predicted"/>
<keyword evidence="2" id="KW-1185">Reference proteome</keyword>
<dbReference type="AlphaFoldDB" id="A0A8H4LJ41"/>
<protein>
    <submittedName>
        <fullName evidence="1">Transcription factor</fullName>
    </submittedName>
</protein>
<gene>
    <name evidence="1" type="ORF">FALBO_2757</name>
</gene>
<reference evidence="1 2" key="1">
    <citation type="submission" date="2020-01" db="EMBL/GenBank/DDBJ databases">
        <title>Identification and distribution of gene clusters putatively required for synthesis of sphingolipid metabolism inhibitors in phylogenetically diverse species of the filamentous fungus Fusarium.</title>
        <authorList>
            <person name="Kim H.-S."/>
            <person name="Busman M."/>
            <person name="Brown D.W."/>
            <person name="Divon H."/>
            <person name="Uhlig S."/>
            <person name="Proctor R.H."/>
        </authorList>
    </citation>
    <scope>NUCLEOTIDE SEQUENCE [LARGE SCALE GENOMIC DNA]</scope>
    <source>
        <strain evidence="1 2">NRRL 20459</strain>
    </source>
</reference>
<accession>A0A8H4LJ41</accession>
<dbReference type="EMBL" id="JAADYS010000365">
    <property type="protein sequence ID" value="KAF4470332.1"/>
    <property type="molecule type" value="Genomic_DNA"/>
</dbReference>